<dbReference type="Pfam" id="PF13302">
    <property type="entry name" value="Acetyltransf_3"/>
    <property type="match status" value="1"/>
</dbReference>
<evidence type="ECO:0000313" key="5">
    <source>
        <dbReference type="Proteomes" id="UP000321429"/>
    </source>
</evidence>
<dbReference type="Proteomes" id="UP000051139">
    <property type="component" value="Unassembled WGS sequence"/>
</dbReference>
<keyword evidence="3" id="KW-0808">Transferase</keyword>
<dbReference type="RefSeq" id="WP_057808920.1">
    <property type="nucleotide sequence ID" value="NZ_BJUD01000001.1"/>
</dbReference>
<organism evidence="3 4">
    <name type="scientific">Furfurilactobacillus siliginis</name>
    <dbReference type="NCBI Taxonomy" id="348151"/>
    <lineage>
        <taxon>Bacteria</taxon>
        <taxon>Bacillati</taxon>
        <taxon>Bacillota</taxon>
        <taxon>Bacilli</taxon>
        <taxon>Lactobacillales</taxon>
        <taxon>Lactobacillaceae</taxon>
        <taxon>Furfurilactobacillus</taxon>
    </lineage>
</organism>
<dbReference type="Proteomes" id="UP000321429">
    <property type="component" value="Unassembled WGS sequence"/>
</dbReference>
<dbReference type="EMBL" id="JQCB01000002">
    <property type="protein sequence ID" value="KRN96985.1"/>
    <property type="molecule type" value="Genomic_DNA"/>
</dbReference>
<reference evidence="2 5" key="2">
    <citation type="submission" date="2019-07" db="EMBL/GenBank/DDBJ databases">
        <title>Whole genome shotgun sequence of Lactobacillus siliginis NBRC 101315.</title>
        <authorList>
            <person name="Hosoyama A."/>
            <person name="Uohara A."/>
            <person name="Ohji S."/>
            <person name="Ichikawa N."/>
        </authorList>
    </citation>
    <scope>NUCLEOTIDE SEQUENCE [LARGE SCALE GENOMIC DNA]</scope>
    <source>
        <strain evidence="2 5">NBRC 101315</strain>
    </source>
</reference>
<dbReference type="AlphaFoldDB" id="A0A0R2L5E2"/>
<evidence type="ECO:0000313" key="3">
    <source>
        <dbReference type="EMBL" id="KRN96985.1"/>
    </source>
</evidence>
<keyword evidence="2" id="KW-0689">Ribosomal protein</keyword>
<dbReference type="SUPFAM" id="SSF55729">
    <property type="entry name" value="Acyl-CoA N-acyltransferases (Nat)"/>
    <property type="match status" value="1"/>
</dbReference>
<dbReference type="PROSITE" id="PS51186">
    <property type="entry name" value="GNAT"/>
    <property type="match status" value="1"/>
</dbReference>
<gene>
    <name evidence="3" type="ORF">IV55_GL000861</name>
    <name evidence="2" type="ORF">LSI01_00550</name>
</gene>
<protein>
    <submittedName>
        <fullName evidence="3">N-acetyltransferase GCN5</fullName>
    </submittedName>
    <submittedName>
        <fullName evidence="2">Ribosomal protein acetylating enzyme</fullName>
    </submittedName>
</protein>
<dbReference type="GO" id="GO:1990189">
    <property type="term" value="F:protein N-terminal-serine acetyltransferase activity"/>
    <property type="evidence" value="ECO:0007669"/>
    <property type="project" value="TreeGrafter"/>
</dbReference>
<name>A0A0R2L5E2_9LACO</name>
<evidence type="ECO:0000313" key="4">
    <source>
        <dbReference type="Proteomes" id="UP000051139"/>
    </source>
</evidence>
<dbReference type="STRING" id="348151.IV55_GL000861"/>
<dbReference type="GO" id="GO:0008999">
    <property type="term" value="F:protein-N-terminal-alanine acetyltransferase activity"/>
    <property type="evidence" value="ECO:0007669"/>
    <property type="project" value="TreeGrafter"/>
</dbReference>
<feature type="domain" description="N-acetyltransferase" evidence="1">
    <location>
        <begin position="21"/>
        <end position="177"/>
    </location>
</feature>
<dbReference type="PATRIC" id="fig|348151.3.peg.886"/>
<dbReference type="InterPro" id="IPR051908">
    <property type="entry name" value="Ribosomal_N-acetyltransferase"/>
</dbReference>
<reference evidence="3 4" key="1">
    <citation type="journal article" date="2015" name="Genome Announc.">
        <title>Expanding the biotechnology potential of lactobacilli through comparative genomics of 213 strains and associated genera.</title>
        <authorList>
            <person name="Sun Z."/>
            <person name="Harris H.M."/>
            <person name="McCann A."/>
            <person name="Guo C."/>
            <person name="Argimon S."/>
            <person name="Zhang W."/>
            <person name="Yang X."/>
            <person name="Jeffery I.B."/>
            <person name="Cooney J.C."/>
            <person name="Kagawa T.F."/>
            <person name="Liu W."/>
            <person name="Song Y."/>
            <person name="Salvetti E."/>
            <person name="Wrobel A."/>
            <person name="Rasinkangas P."/>
            <person name="Parkhill J."/>
            <person name="Rea M.C."/>
            <person name="O'Sullivan O."/>
            <person name="Ritari J."/>
            <person name="Douillard F.P."/>
            <person name="Paul Ross R."/>
            <person name="Yang R."/>
            <person name="Briner A.E."/>
            <person name="Felis G.E."/>
            <person name="de Vos W.M."/>
            <person name="Barrangou R."/>
            <person name="Klaenhammer T.R."/>
            <person name="Caufield P.W."/>
            <person name="Cui Y."/>
            <person name="Zhang H."/>
            <person name="O'Toole P.W."/>
        </authorList>
    </citation>
    <scope>NUCLEOTIDE SEQUENCE [LARGE SCALE GENOMIC DNA]</scope>
    <source>
        <strain evidence="3 4">DSM 22696</strain>
    </source>
</reference>
<dbReference type="CDD" id="cd04301">
    <property type="entry name" value="NAT_SF"/>
    <property type="match status" value="1"/>
</dbReference>
<dbReference type="GO" id="GO:0005840">
    <property type="term" value="C:ribosome"/>
    <property type="evidence" value="ECO:0007669"/>
    <property type="project" value="UniProtKB-KW"/>
</dbReference>
<dbReference type="EMBL" id="BJUD01000001">
    <property type="protein sequence ID" value="GEK27744.1"/>
    <property type="molecule type" value="Genomic_DNA"/>
</dbReference>
<dbReference type="InterPro" id="IPR000182">
    <property type="entry name" value="GNAT_dom"/>
</dbReference>
<keyword evidence="2" id="KW-0687">Ribonucleoprotein</keyword>
<dbReference type="Gene3D" id="3.40.630.30">
    <property type="match status" value="1"/>
</dbReference>
<dbReference type="PANTHER" id="PTHR43441:SF11">
    <property type="entry name" value="RIBOSOMAL-PROTEIN-SERINE ACETYLTRANSFERASE"/>
    <property type="match status" value="1"/>
</dbReference>
<evidence type="ECO:0000313" key="2">
    <source>
        <dbReference type="EMBL" id="GEK27744.1"/>
    </source>
</evidence>
<sequence length="182" mass="20601">MFTHQLDEHLALKLISEEDAEPILACVERDRAQLAQWLPWATDMQTIADEESFITYARHQFADGTMLPLTIVLDGIPVGAIDLHNIDTKQQRAEIGYWLSSAVQGQGIMTRAVDRLMTIGFDELNLHKLILEVDVDNSASQAVAKRLHMHQEGTLRDQLLINGEFHNAHLFSTLETEWEATN</sequence>
<keyword evidence="4" id="KW-1185">Reference proteome</keyword>
<comment type="caution">
    <text evidence="3">The sequence shown here is derived from an EMBL/GenBank/DDBJ whole genome shotgun (WGS) entry which is preliminary data.</text>
</comment>
<evidence type="ECO:0000259" key="1">
    <source>
        <dbReference type="PROSITE" id="PS51186"/>
    </source>
</evidence>
<dbReference type="GO" id="GO:0005737">
    <property type="term" value="C:cytoplasm"/>
    <property type="evidence" value="ECO:0007669"/>
    <property type="project" value="TreeGrafter"/>
</dbReference>
<proteinExistence type="predicted"/>
<accession>A0A0R2L5E2</accession>
<dbReference type="PANTHER" id="PTHR43441">
    <property type="entry name" value="RIBOSOMAL-PROTEIN-SERINE ACETYLTRANSFERASE"/>
    <property type="match status" value="1"/>
</dbReference>
<dbReference type="InterPro" id="IPR016181">
    <property type="entry name" value="Acyl_CoA_acyltransferase"/>
</dbReference>